<evidence type="ECO:0000313" key="1">
    <source>
        <dbReference type="EMBL" id="KAJ3659548.1"/>
    </source>
</evidence>
<keyword evidence="2" id="KW-1185">Reference proteome</keyword>
<dbReference type="EMBL" id="JALNTZ010000003">
    <property type="protein sequence ID" value="KAJ3659548.1"/>
    <property type="molecule type" value="Genomic_DNA"/>
</dbReference>
<gene>
    <name evidence="1" type="ORF">Zmor_011232</name>
</gene>
<name>A0AA38IKF2_9CUCU</name>
<dbReference type="PRINTS" id="PR01345">
    <property type="entry name" value="CERVTRCPTASE"/>
</dbReference>
<dbReference type="Proteomes" id="UP001168821">
    <property type="component" value="Unassembled WGS sequence"/>
</dbReference>
<sequence length="220" mass="25814">MGKNNPMRNYSINETAIKVITEQVDLGITITSDLTWSSHITKICHLANKMLYLINKAFQLISTNSAKKIYTTYIQPILEFGGPIWNCDCISDRNRLELTLRLVTRLPYENIMPPFEERLKAWNLTTFAQRKQRGDIIMTFNIRTGRFPIQAADFFQVNQDTRFRGHSLKLKKDNFKTTVRQNFLSNRVFQIWNNLPEQVINAQSTNIFKNRYDQHANLHL</sequence>
<comment type="caution">
    <text evidence="1">The sequence shown here is derived from an EMBL/GenBank/DDBJ whole genome shotgun (WGS) entry which is preliminary data.</text>
</comment>
<dbReference type="AlphaFoldDB" id="A0AA38IKF2"/>
<accession>A0AA38IKF2</accession>
<reference evidence="1" key="1">
    <citation type="journal article" date="2023" name="G3 (Bethesda)">
        <title>Whole genome assemblies of Zophobas morio and Tenebrio molitor.</title>
        <authorList>
            <person name="Kaur S."/>
            <person name="Stinson S.A."/>
            <person name="diCenzo G.C."/>
        </authorList>
    </citation>
    <scope>NUCLEOTIDE SEQUENCE</scope>
    <source>
        <strain evidence="1">QUZm001</strain>
    </source>
</reference>
<protein>
    <submittedName>
        <fullName evidence="1">Uncharacterized protein</fullName>
    </submittedName>
</protein>
<proteinExistence type="predicted"/>
<evidence type="ECO:0000313" key="2">
    <source>
        <dbReference type="Proteomes" id="UP001168821"/>
    </source>
</evidence>
<organism evidence="1 2">
    <name type="scientific">Zophobas morio</name>
    <dbReference type="NCBI Taxonomy" id="2755281"/>
    <lineage>
        <taxon>Eukaryota</taxon>
        <taxon>Metazoa</taxon>
        <taxon>Ecdysozoa</taxon>
        <taxon>Arthropoda</taxon>
        <taxon>Hexapoda</taxon>
        <taxon>Insecta</taxon>
        <taxon>Pterygota</taxon>
        <taxon>Neoptera</taxon>
        <taxon>Endopterygota</taxon>
        <taxon>Coleoptera</taxon>
        <taxon>Polyphaga</taxon>
        <taxon>Cucujiformia</taxon>
        <taxon>Tenebrionidae</taxon>
        <taxon>Zophobas</taxon>
    </lineage>
</organism>